<keyword evidence="2" id="KW-1185">Reference proteome</keyword>
<evidence type="ECO:0000313" key="1">
    <source>
        <dbReference type="EMBL" id="KAK9322464.1"/>
    </source>
</evidence>
<reference evidence="2" key="1">
    <citation type="journal article" date="2024" name="Front. Bioeng. Biotechnol.">
        <title>Genome-scale model development and genomic sequencing of the oleaginous clade Lipomyces.</title>
        <authorList>
            <person name="Czajka J.J."/>
            <person name="Han Y."/>
            <person name="Kim J."/>
            <person name="Mondo S.J."/>
            <person name="Hofstad B.A."/>
            <person name="Robles A."/>
            <person name="Haridas S."/>
            <person name="Riley R."/>
            <person name="LaButti K."/>
            <person name="Pangilinan J."/>
            <person name="Andreopoulos W."/>
            <person name="Lipzen A."/>
            <person name="Yan J."/>
            <person name="Wang M."/>
            <person name="Ng V."/>
            <person name="Grigoriev I.V."/>
            <person name="Spatafora J.W."/>
            <person name="Magnuson J.K."/>
            <person name="Baker S.E."/>
            <person name="Pomraning K.R."/>
        </authorList>
    </citation>
    <scope>NUCLEOTIDE SEQUENCE [LARGE SCALE GENOMIC DNA]</scope>
    <source>
        <strain evidence="2">CBS 10300</strain>
    </source>
</reference>
<dbReference type="EMBL" id="MU970076">
    <property type="protein sequence ID" value="KAK9322464.1"/>
    <property type="molecule type" value="Genomic_DNA"/>
</dbReference>
<sequence length="374" mass="41447">MIRRYRSGWSRRVPSSVQRPNGTTLKRTCAATYSLHTGIRQRNHVPLLLPPMNSLTGSAPQSDSGQGSSSSSSTIGNHPTISDPLLSPHLKSLKMQGENVLWAEVGANDSGQTGHDDSNNPGRAHDDDQDRHTSAGGGDDSGGTSFTTSLTVAPPGMRYPHYFDTYRIFSQLHKAGFTDDQAKVLMKCMRGLLTEELVRAKETYLSSAEMENEAYLFDAACSELRTEIQNNRKSQALLAQTETSALQREFLVLQRLFEEEIDYMKNEVSMELNERKNATKIDSRATELQIQELNNRITIAIQSDLRSEVEALRWQTTRRGLFTIGVVAALILTALSYRNEADQQHSKSATAVNASTTGSKKPENVSETDVLYMT</sequence>
<name>A0ACC3TMV1_9ASCO</name>
<protein>
    <submittedName>
        <fullName evidence="1">Uncharacterized protein</fullName>
    </submittedName>
</protein>
<evidence type="ECO:0000313" key="2">
    <source>
        <dbReference type="Proteomes" id="UP001489719"/>
    </source>
</evidence>
<accession>A0ACC3TMV1</accession>
<gene>
    <name evidence="1" type="ORF">V1517DRAFT_291326</name>
</gene>
<dbReference type="Proteomes" id="UP001489719">
    <property type="component" value="Unassembled WGS sequence"/>
</dbReference>
<comment type="caution">
    <text evidence="1">The sequence shown here is derived from an EMBL/GenBank/DDBJ whole genome shotgun (WGS) entry which is preliminary data.</text>
</comment>
<proteinExistence type="predicted"/>
<organism evidence="1 2">
    <name type="scientific">Lipomyces orientalis</name>
    <dbReference type="NCBI Taxonomy" id="1233043"/>
    <lineage>
        <taxon>Eukaryota</taxon>
        <taxon>Fungi</taxon>
        <taxon>Dikarya</taxon>
        <taxon>Ascomycota</taxon>
        <taxon>Saccharomycotina</taxon>
        <taxon>Lipomycetes</taxon>
        <taxon>Lipomycetales</taxon>
        <taxon>Lipomycetaceae</taxon>
        <taxon>Lipomyces</taxon>
    </lineage>
</organism>